<evidence type="ECO:0000313" key="3">
    <source>
        <dbReference type="Proteomes" id="UP000476338"/>
    </source>
</evidence>
<accession>A0A6L5WLF2</accession>
<dbReference type="AlphaFoldDB" id="A0A6L5WLF2"/>
<dbReference type="Proteomes" id="UP000476338">
    <property type="component" value="Unassembled WGS sequence"/>
</dbReference>
<name>A0A6L5WLF2_9BACT</name>
<evidence type="ECO:0000313" key="2">
    <source>
        <dbReference type="EMBL" id="MSN96835.1"/>
    </source>
</evidence>
<feature type="transmembrane region" description="Helical" evidence="1">
    <location>
        <begin position="44"/>
        <end position="65"/>
    </location>
</feature>
<keyword evidence="3" id="KW-1185">Reference proteome</keyword>
<protein>
    <submittedName>
        <fullName evidence="2">Uncharacterized protein</fullName>
    </submittedName>
</protein>
<organism evidence="2 3">
    <name type="scientific">Campylobacter portucalensis</name>
    <dbReference type="NCBI Taxonomy" id="2608384"/>
    <lineage>
        <taxon>Bacteria</taxon>
        <taxon>Pseudomonadati</taxon>
        <taxon>Campylobacterota</taxon>
        <taxon>Epsilonproteobacteria</taxon>
        <taxon>Campylobacterales</taxon>
        <taxon>Campylobacteraceae</taxon>
        <taxon>Campylobacter</taxon>
    </lineage>
</organism>
<feature type="non-terminal residue" evidence="2">
    <location>
        <position position="69"/>
    </location>
</feature>
<keyword evidence="1" id="KW-0812">Transmembrane</keyword>
<comment type="caution">
    <text evidence="2">The sequence shown here is derived from an EMBL/GenBank/DDBJ whole genome shotgun (WGS) entry which is preliminary data.</text>
</comment>
<sequence length="69" mass="8010">MSFLLGILTVLFGFIKIKIKKILVLMCVNLALFLMIFGDDKFYSFVYYIFALGLSQIGIIIYLNFIKIF</sequence>
<keyword evidence="1" id="KW-1133">Transmembrane helix</keyword>
<keyword evidence="1" id="KW-0472">Membrane</keyword>
<dbReference type="RefSeq" id="WP_154571099.1">
    <property type="nucleotide sequence ID" value="NZ_VWSJ01000026.1"/>
</dbReference>
<reference evidence="2 3" key="2">
    <citation type="submission" date="2020-03" db="EMBL/GenBank/DDBJ databases">
        <title>Campylobacter portucalensis sp. nov., a new species of Campylobacter isolated from the reproductive tract of bulls.</title>
        <authorList>
            <person name="Silva M.F."/>
            <person name="Pereira G."/>
            <person name="Carneiro C."/>
            <person name="Hemphill A."/>
            <person name="Mateus L."/>
            <person name="Lopes-Da-Costa L."/>
            <person name="Silva E."/>
        </authorList>
    </citation>
    <scope>NUCLEOTIDE SEQUENCE [LARGE SCALE GENOMIC DNA]</scope>
    <source>
        <strain evidence="2 3">FMV-PI01</strain>
    </source>
</reference>
<evidence type="ECO:0000256" key="1">
    <source>
        <dbReference type="SAM" id="Phobius"/>
    </source>
</evidence>
<proteinExistence type="predicted"/>
<gene>
    <name evidence="2" type="ORF">F1B92_06610</name>
</gene>
<feature type="transmembrane region" description="Helical" evidence="1">
    <location>
        <begin position="21"/>
        <end position="38"/>
    </location>
</feature>
<reference evidence="2 3" key="1">
    <citation type="submission" date="2019-09" db="EMBL/GenBank/DDBJ databases">
        <authorList>
            <person name="Silva M."/>
            <person name="Pereira G."/>
            <person name="Lopes-Da-Costa L."/>
            <person name="Silva E."/>
        </authorList>
    </citation>
    <scope>NUCLEOTIDE SEQUENCE [LARGE SCALE GENOMIC DNA]</scope>
    <source>
        <strain evidence="2 3">FMV-PI01</strain>
    </source>
</reference>
<dbReference type="EMBL" id="VWSJ01000026">
    <property type="protein sequence ID" value="MSN96835.1"/>
    <property type="molecule type" value="Genomic_DNA"/>
</dbReference>